<evidence type="ECO:0000313" key="2">
    <source>
        <dbReference type="Proteomes" id="UP000805614"/>
    </source>
</evidence>
<dbReference type="RefSeq" id="WP_187245983.1">
    <property type="nucleotide sequence ID" value="NZ_BAAAOK010000001.1"/>
</dbReference>
<dbReference type="Proteomes" id="UP000805614">
    <property type="component" value="Unassembled WGS sequence"/>
</dbReference>
<sequence>MTQLTEMSAEHAPRRFSLCLVDREVDDAAVVGWGMAFADGAVAYLPGDPEMGGRRRVMYVPTADRARHRLSRLADVRLIWIDPDPESA</sequence>
<name>A0ABR7LWQ9_9ACTN</name>
<gene>
    <name evidence="1" type="ORF">HKK74_26115</name>
</gene>
<evidence type="ECO:0000313" key="1">
    <source>
        <dbReference type="EMBL" id="MBC6468942.1"/>
    </source>
</evidence>
<dbReference type="EMBL" id="JABVEC010000022">
    <property type="protein sequence ID" value="MBC6468942.1"/>
    <property type="molecule type" value="Genomic_DNA"/>
</dbReference>
<organism evidence="1 2">
    <name type="scientific">Actinomadura alba</name>
    <dbReference type="NCBI Taxonomy" id="406431"/>
    <lineage>
        <taxon>Bacteria</taxon>
        <taxon>Bacillati</taxon>
        <taxon>Actinomycetota</taxon>
        <taxon>Actinomycetes</taxon>
        <taxon>Streptosporangiales</taxon>
        <taxon>Thermomonosporaceae</taxon>
        <taxon>Actinomadura</taxon>
    </lineage>
</organism>
<proteinExistence type="predicted"/>
<reference evidence="1 2" key="1">
    <citation type="submission" date="2020-06" db="EMBL/GenBank/DDBJ databases">
        <title>Actinomadura xiongansis sp. nov., isolated from soil of Baiyangdian.</title>
        <authorList>
            <person name="Zhang X."/>
        </authorList>
    </citation>
    <scope>NUCLEOTIDE SEQUENCE [LARGE SCALE GENOMIC DNA]</scope>
    <source>
        <strain evidence="1 2">HBUM206468</strain>
    </source>
</reference>
<keyword evidence="2" id="KW-1185">Reference proteome</keyword>
<comment type="caution">
    <text evidence="1">The sequence shown here is derived from an EMBL/GenBank/DDBJ whole genome shotgun (WGS) entry which is preliminary data.</text>
</comment>
<protein>
    <submittedName>
        <fullName evidence="1">Uncharacterized protein</fullName>
    </submittedName>
</protein>
<accession>A0ABR7LWQ9</accession>